<dbReference type="AlphaFoldDB" id="A0A803T2Q5"/>
<dbReference type="Gene3D" id="2.30.30.40">
    <property type="entry name" value="SH3 Domains"/>
    <property type="match status" value="1"/>
</dbReference>
<feature type="region of interest" description="Disordered" evidence="3">
    <location>
        <begin position="244"/>
        <end position="271"/>
    </location>
</feature>
<dbReference type="InterPro" id="IPR036871">
    <property type="entry name" value="PX_dom_sf"/>
</dbReference>
<dbReference type="SUPFAM" id="SSF50044">
    <property type="entry name" value="SH3-domain"/>
    <property type="match status" value="1"/>
</dbReference>
<evidence type="ECO:0000256" key="2">
    <source>
        <dbReference type="PROSITE-ProRule" id="PRU00192"/>
    </source>
</evidence>
<dbReference type="Ensembl" id="ENSACAT00000051418.1">
    <property type="protein sequence ID" value="ENSACAP00000029495.1"/>
    <property type="gene ID" value="ENSACAG00000036859.1"/>
</dbReference>
<sequence>MCIHVDVHMCDIRLICNGCLLGRGWVASLEGSFPHPLLSLKGIHGILWKNQKGSRYLKNLQQMEVYCQQMLKTKPQISRGEDVVHFFEARSQDLDPDFPQNSSITFPSETGGKKGGPLALGITEPIVCPTFTCVAPFETIDLKDGAFRALRGEGLEVLLKDKTGWWLVENNCKQLAWFPASFLEETEDESSTEEESKGTTESVGYVPSAFLQPYRNPHCKFLAMGESQRGEAKAQIGNPQCFSGMESSRSGLGKEAPDSMDPLRGSPLMPPRPSIREMLQRCLTVTKRALQVPLPSACN</sequence>
<dbReference type="PANTHER" id="PTHR15706">
    <property type="entry name" value="SH3 MULTIPLE DOMAIN"/>
    <property type="match status" value="1"/>
</dbReference>
<keyword evidence="1 2" id="KW-0728">SH3 domain</keyword>
<evidence type="ECO:0000313" key="5">
    <source>
        <dbReference type="Ensembl" id="ENSACAP00000029495.1"/>
    </source>
</evidence>
<keyword evidence="6" id="KW-1185">Reference proteome</keyword>
<accession>A0A803T2Q5</accession>
<dbReference type="GO" id="GO:0035091">
    <property type="term" value="F:phosphatidylinositol binding"/>
    <property type="evidence" value="ECO:0007669"/>
    <property type="project" value="InterPro"/>
</dbReference>
<dbReference type="PANTHER" id="PTHR15706:SF10">
    <property type="entry name" value="NADPH OXIDASE ORGANIZER 1"/>
    <property type="match status" value="1"/>
</dbReference>
<dbReference type="InParanoid" id="A0A803T2Q5"/>
<dbReference type="Gene3D" id="3.30.1520.10">
    <property type="entry name" value="Phox-like domain"/>
    <property type="match status" value="1"/>
</dbReference>
<proteinExistence type="predicted"/>
<dbReference type="InterPro" id="IPR001452">
    <property type="entry name" value="SH3_domain"/>
</dbReference>
<feature type="domain" description="SH3" evidence="4">
    <location>
        <begin position="126"/>
        <end position="188"/>
    </location>
</feature>
<dbReference type="GeneTree" id="ENSGT00940000158812"/>
<organism evidence="5 6">
    <name type="scientific">Anolis carolinensis</name>
    <name type="common">Green anole</name>
    <name type="synonym">American chameleon</name>
    <dbReference type="NCBI Taxonomy" id="28377"/>
    <lineage>
        <taxon>Eukaryota</taxon>
        <taxon>Metazoa</taxon>
        <taxon>Chordata</taxon>
        <taxon>Craniata</taxon>
        <taxon>Vertebrata</taxon>
        <taxon>Euteleostomi</taxon>
        <taxon>Lepidosauria</taxon>
        <taxon>Squamata</taxon>
        <taxon>Bifurcata</taxon>
        <taxon>Unidentata</taxon>
        <taxon>Episquamata</taxon>
        <taxon>Toxicofera</taxon>
        <taxon>Iguania</taxon>
        <taxon>Dactyloidae</taxon>
        <taxon>Anolis</taxon>
    </lineage>
</organism>
<dbReference type="InterPro" id="IPR051228">
    <property type="entry name" value="NADPH_Oxidase/PX-Domain"/>
</dbReference>
<name>A0A803T2Q5_ANOCA</name>
<dbReference type="InterPro" id="IPR036028">
    <property type="entry name" value="SH3-like_dom_sf"/>
</dbReference>
<evidence type="ECO:0000313" key="6">
    <source>
        <dbReference type="Proteomes" id="UP000001646"/>
    </source>
</evidence>
<reference evidence="5" key="3">
    <citation type="submission" date="2025-09" db="UniProtKB">
        <authorList>
            <consortium name="Ensembl"/>
        </authorList>
    </citation>
    <scope>IDENTIFICATION</scope>
</reference>
<dbReference type="Proteomes" id="UP000001646">
    <property type="component" value="Unplaced"/>
</dbReference>
<protein>
    <recommendedName>
        <fullName evidence="4">SH3 domain-containing protein</fullName>
    </recommendedName>
</protein>
<reference evidence="5" key="2">
    <citation type="submission" date="2025-08" db="UniProtKB">
        <authorList>
            <consortium name="Ensembl"/>
        </authorList>
    </citation>
    <scope>IDENTIFICATION</scope>
</reference>
<evidence type="ECO:0000256" key="3">
    <source>
        <dbReference type="SAM" id="MobiDB-lite"/>
    </source>
</evidence>
<dbReference type="SUPFAM" id="SSF64268">
    <property type="entry name" value="PX domain"/>
    <property type="match status" value="1"/>
</dbReference>
<evidence type="ECO:0000259" key="4">
    <source>
        <dbReference type="PROSITE" id="PS50002"/>
    </source>
</evidence>
<dbReference type="PROSITE" id="PS50002">
    <property type="entry name" value="SH3"/>
    <property type="match status" value="1"/>
</dbReference>
<evidence type="ECO:0000256" key="1">
    <source>
        <dbReference type="ARBA" id="ARBA00022443"/>
    </source>
</evidence>
<reference evidence="5" key="1">
    <citation type="submission" date="2009-12" db="EMBL/GenBank/DDBJ databases">
        <title>The Genome Sequence of Anolis carolinensis (Green Anole Lizard).</title>
        <authorList>
            <consortium name="The Genome Sequencing Platform"/>
            <person name="Di Palma F."/>
            <person name="Alfoldi J."/>
            <person name="Heiman D."/>
            <person name="Young S."/>
            <person name="Grabherr M."/>
            <person name="Johnson J."/>
            <person name="Lander E.S."/>
            <person name="Lindblad-Toh K."/>
        </authorList>
    </citation>
    <scope>NUCLEOTIDE SEQUENCE [LARGE SCALE GENOMIC DNA]</scope>
    <source>
        <strain evidence="5">JBL SC #1</strain>
    </source>
</reference>